<dbReference type="Proteomes" id="UP000019151">
    <property type="component" value="Plasmid 2"/>
</dbReference>
<organism evidence="6 7">
    <name type="scientific">Gemmatirosa kalamazoonensis</name>
    <dbReference type="NCBI Taxonomy" id="861299"/>
    <lineage>
        <taxon>Bacteria</taxon>
        <taxon>Pseudomonadati</taxon>
        <taxon>Gemmatimonadota</taxon>
        <taxon>Gemmatimonadia</taxon>
        <taxon>Gemmatimonadales</taxon>
        <taxon>Gemmatimonadaceae</taxon>
        <taxon>Gemmatirosa</taxon>
    </lineage>
</organism>
<dbReference type="InterPro" id="IPR001789">
    <property type="entry name" value="Sig_transdc_resp-reg_receiver"/>
</dbReference>
<evidence type="ECO:0000313" key="7">
    <source>
        <dbReference type="Proteomes" id="UP000019151"/>
    </source>
</evidence>
<evidence type="ECO:0000313" key="6">
    <source>
        <dbReference type="EMBL" id="AHG93233.1"/>
    </source>
</evidence>
<dbReference type="KEGG" id="gba:J421_5698"/>
<dbReference type="PROSITE" id="PS50043">
    <property type="entry name" value="HTH_LUXR_2"/>
    <property type="match status" value="1"/>
</dbReference>
<dbReference type="PATRIC" id="fig|861299.3.peg.5736"/>
<dbReference type="Pfam" id="PF00072">
    <property type="entry name" value="Response_reg"/>
    <property type="match status" value="1"/>
</dbReference>
<dbReference type="CDD" id="cd17535">
    <property type="entry name" value="REC_NarL-like"/>
    <property type="match status" value="1"/>
</dbReference>
<dbReference type="OrthoDB" id="9780153at2"/>
<evidence type="ECO:0000256" key="2">
    <source>
        <dbReference type="ARBA" id="ARBA00023125"/>
    </source>
</evidence>
<evidence type="ECO:0000259" key="5">
    <source>
        <dbReference type="PROSITE" id="PS50110"/>
    </source>
</evidence>
<protein>
    <submittedName>
        <fullName evidence="6">Response regulator receiver</fullName>
    </submittedName>
</protein>
<dbReference type="InterPro" id="IPR016032">
    <property type="entry name" value="Sig_transdc_resp-reg_C-effctor"/>
</dbReference>
<reference evidence="6 7" key="1">
    <citation type="journal article" date="2014" name="Genome Announc.">
        <title>Genome Sequence and Methylome of Soil Bacterium Gemmatirosa kalamazoonensis KBS708T, a Member of the Rarely Cultivated Gemmatimonadetes Phylum.</title>
        <authorList>
            <person name="Debruyn J.M."/>
            <person name="Radosevich M."/>
            <person name="Wommack K.E."/>
            <person name="Polson S.W."/>
            <person name="Hauser L.J."/>
            <person name="Fawaz M.N."/>
            <person name="Korlach J."/>
            <person name="Tsai Y.C."/>
        </authorList>
    </citation>
    <scope>NUCLEOTIDE SEQUENCE [LARGE SCALE GENOMIC DNA]</scope>
    <source>
        <strain evidence="6 7">KBS708</strain>
        <plasmid evidence="7">Plasmid 2</plasmid>
    </source>
</reference>
<dbReference type="GO" id="GO:0006355">
    <property type="term" value="P:regulation of DNA-templated transcription"/>
    <property type="evidence" value="ECO:0007669"/>
    <property type="project" value="InterPro"/>
</dbReference>
<dbReference type="AlphaFoldDB" id="W0RUJ9"/>
<dbReference type="InterPro" id="IPR058245">
    <property type="entry name" value="NreC/VraR/RcsB-like_REC"/>
</dbReference>
<dbReference type="Pfam" id="PF00196">
    <property type="entry name" value="GerE"/>
    <property type="match status" value="1"/>
</dbReference>
<dbReference type="PANTHER" id="PTHR43214">
    <property type="entry name" value="TWO-COMPONENT RESPONSE REGULATOR"/>
    <property type="match status" value="1"/>
</dbReference>
<dbReference type="SMART" id="SM00421">
    <property type="entry name" value="HTH_LUXR"/>
    <property type="match status" value="1"/>
</dbReference>
<keyword evidence="6" id="KW-0614">Plasmid</keyword>
<evidence type="ECO:0000259" key="4">
    <source>
        <dbReference type="PROSITE" id="PS50043"/>
    </source>
</evidence>
<dbReference type="GO" id="GO:0000160">
    <property type="term" value="P:phosphorelay signal transduction system"/>
    <property type="evidence" value="ECO:0007669"/>
    <property type="project" value="InterPro"/>
</dbReference>
<keyword evidence="7" id="KW-1185">Reference proteome</keyword>
<dbReference type="RefSeq" id="WP_025414539.1">
    <property type="nucleotide sequence ID" value="NZ_CP007130.1"/>
</dbReference>
<geneLocation type="plasmid" evidence="6 7">
    <name>2</name>
</geneLocation>
<dbReference type="Gene3D" id="3.40.50.2300">
    <property type="match status" value="1"/>
</dbReference>
<gene>
    <name evidence="6" type="ORF">J421_5698</name>
</gene>
<dbReference type="GO" id="GO:0003677">
    <property type="term" value="F:DNA binding"/>
    <property type="evidence" value="ECO:0007669"/>
    <property type="project" value="UniProtKB-KW"/>
</dbReference>
<proteinExistence type="predicted"/>
<dbReference type="SUPFAM" id="SSF52172">
    <property type="entry name" value="CheY-like"/>
    <property type="match status" value="1"/>
</dbReference>
<dbReference type="InParanoid" id="W0RUJ9"/>
<dbReference type="InterPro" id="IPR039420">
    <property type="entry name" value="WalR-like"/>
</dbReference>
<dbReference type="PRINTS" id="PR00038">
    <property type="entry name" value="HTHLUXR"/>
</dbReference>
<evidence type="ECO:0000256" key="1">
    <source>
        <dbReference type="ARBA" id="ARBA00022553"/>
    </source>
</evidence>
<sequence length="213" mass="23242">MDSPTPVTVLTADDHPLIRSGLAAVIGAQPDMLVVGEATNGEEAIERYRELRPDVALMDLRMPVMDGVAAIRAIVAEFPRARIVALTTYDGDEDIHRALEAGAKGYLLKDMLRAEVLHAIRAVHRGQRVIPAPVAARLAEYTPRVELTPRETEVLRLVAKGFSNRQIGELLGRTEGTIKIHLKNILEKLGADDRTEAVTVALQRGIIHLDGSP</sequence>
<feature type="modified residue" description="4-aspartylphosphate" evidence="3">
    <location>
        <position position="59"/>
    </location>
</feature>
<feature type="domain" description="Response regulatory" evidence="5">
    <location>
        <begin position="8"/>
        <end position="124"/>
    </location>
</feature>
<dbReference type="InterPro" id="IPR000792">
    <property type="entry name" value="Tscrpt_reg_LuxR_C"/>
</dbReference>
<feature type="domain" description="HTH luxR-type" evidence="4">
    <location>
        <begin position="140"/>
        <end position="205"/>
    </location>
</feature>
<dbReference type="EMBL" id="CP007130">
    <property type="protein sequence ID" value="AHG93233.1"/>
    <property type="molecule type" value="Genomic_DNA"/>
</dbReference>
<dbReference type="eggNOG" id="COG2197">
    <property type="taxonomic scope" value="Bacteria"/>
</dbReference>
<dbReference type="SUPFAM" id="SSF46894">
    <property type="entry name" value="C-terminal effector domain of the bipartite response regulators"/>
    <property type="match status" value="1"/>
</dbReference>
<evidence type="ECO:0000256" key="3">
    <source>
        <dbReference type="PROSITE-ProRule" id="PRU00169"/>
    </source>
</evidence>
<accession>W0RUJ9</accession>
<dbReference type="PANTHER" id="PTHR43214:SF43">
    <property type="entry name" value="TWO-COMPONENT RESPONSE REGULATOR"/>
    <property type="match status" value="1"/>
</dbReference>
<keyword evidence="1 3" id="KW-0597">Phosphoprotein</keyword>
<dbReference type="SMART" id="SM00448">
    <property type="entry name" value="REC"/>
    <property type="match status" value="1"/>
</dbReference>
<dbReference type="PROSITE" id="PS50110">
    <property type="entry name" value="RESPONSE_REGULATORY"/>
    <property type="match status" value="1"/>
</dbReference>
<keyword evidence="2" id="KW-0238">DNA-binding</keyword>
<name>W0RUJ9_9BACT</name>
<dbReference type="CDD" id="cd06170">
    <property type="entry name" value="LuxR_C_like"/>
    <property type="match status" value="1"/>
</dbReference>
<dbReference type="HOGENOM" id="CLU_000445_90_0_0"/>
<dbReference type="InterPro" id="IPR011006">
    <property type="entry name" value="CheY-like_superfamily"/>
</dbReference>
<dbReference type="PROSITE" id="PS00622">
    <property type="entry name" value="HTH_LUXR_1"/>
    <property type="match status" value="1"/>
</dbReference>